<evidence type="ECO:0000256" key="1">
    <source>
        <dbReference type="PIRNR" id="PIRNR021438"/>
    </source>
</evidence>
<comment type="similarity">
    <text evidence="1">Belongs to the DltD family.</text>
</comment>
<protein>
    <recommendedName>
        <fullName evidence="1">Protein DltD</fullName>
    </recommendedName>
</protein>
<keyword evidence="1" id="KW-0472">Membrane</keyword>
<keyword evidence="1" id="KW-1003">Cell membrane</keyword>
<dbReference type="Proteomes" id="UP000254924">
    <property type="component" value="Unassembled WGS sequence"/>
</dbReference>
<dbReference type="InterPro" id="IPR023896">
    <property type="entry name" value="LTA_DltD"/>
</dbReference>
<gene>
    <name evidence="2" type="primary">dltD</name>
    <name evidence="2" type="ORF">NCTC12224_02565</name>
</gene>
<dbReference type="Pfam" id="PF04914">
    <property type="entry name" value="DltD"/>
    <property type="match status" value="1"/>
</dbReference>
<sequence length="422" mass="47984">MLRRLWQILGPVICAALLLVALLAIYPNKLKHSAEEEKNDAVALTHISFKSRAKKIRALSDKSQNFVPFFGSSEWNRMDSFHPSMLAEAYNRSYTPYLLGQKGAASLTQYFGMQQITSQMTNKKAVYFISPQWFVKNGANASAFQNYFSSDQMISFLENQTGTVDDQYAAKRFLKLYPKGTLHQLAEKVAKGESLSSFDEGILSFKRFLALKEDALFSQLSFSNSYEDKIVKKASKLPQPFSYQILGELATSTAKKATTNNPFNIDNNFYTQRVSFQIKHLKGAQKKISYLKSPEYNDLQLVLSQFAKSKTQVIFVIPPVNSKWIAYTGLSEDMYQKAVAKIKYQLESQGFTNIADFSKDGDKAYFMQDTIHMGWNGWLAFDKAVAPFLEEKQATPHYHLNNTFLSKSWANYTGQPQDFTSK</sequence>
<reference evidence="2 3" key="1">
    <citation type="submission" date="2018-06" db="EMBL/GenBank/DDBJ databases">
        <authorList>
            <consortium name="Pathogen Informatics"/>
            <person name="Doyle S."/>
        </authorList>
    </citation>
    <scope>NUCLEOTIDE SEQUENCE [LARGE SCALE GENOMIC DNA]</scope>
    <source>
        <strain evidence="2 3">NCTC12224</strain>
    </source>
</reference>
<evidence type="ECO:0000313" key="3">
    <source>
        <dbReference type="Proteomes" id="UP000254924"/>
    </source>
</evidence>
<dbReference type="GO" id="GO:0005886">
    <property type="term" value="C:plasma membrane"/>
    <property type="evidence" value="ECO:0007669"/>
    <property type="project" value="UniProtKB-UniRule"/>
</dbReference>
<dbReference type="PIRSF" id="PIRSF021438">
    <property type="entry name" value="DltD"/>
    <property type="match status" value="1"/>
</dbReference>
<dbReference type="AlphaFoldDB" id="A0A380KGG4"/>
<organism evidence="2 3">
    <name type="scientific">Streptococcus hyointestinalis</name>
    <dbReference type="NCBI Taxonomy" id="1337"/>
    <lineage>
        <taxon>Bacteria</taxon>
        <taxon>Bacillati</taxon>
        <taxon>Bacillota</taxon>
        <taxon>Bacilli</taxon>
        <taxon>Lactobacillales</taxon>
        <taxon>Streptococcaceae</taxon>
        <taxon>Streptococcus</taxon>
    </lineage>
</organism>
<accession>A0A380KGG4</accession>
<comment type="pathway">
    <text evidence="1">Cell wall biogenesis; lipoteichoic acid biosynthesis.</text>
</comment>
<name>A0A380KGG4_9STRE</name>
<dbReference type="PANTHER" id="PTHR40039:SF1">
    <property type="entry name" value="PROTEIN DLTD"/>
    <property type="match status" value="1"/>
</dbReference>
<dbReference type="NCBIfam" id="TIGR04092">
    <property type="entry name" value="LTA_DltD"/>
    <property type="match status" value="1"/>
</dbReference>
<evidence type="ECO:0000313" key="2">
    <source>
        <dbReference type="EMBL" id="SUN63664.1"/>
    </source>
</evidence>
<dbReference type="PANTHER" id="PTHR40039">
    <property type="entry name" value="PROTEIN DLTD"/>
    <property type="match status" value="1"/>
</dbReference>
<dbReference type="EMBL" id="UHFN01000007">
    <property type="protein sequence ID" value="SUN63664.1"/>
    <property type="molecule type" value="Genomic_DNA"/>
</dbReference>
<proteinExistence type="inferred from homology"/>
<dbReference type="OrthoDB" id="1700484at2"/>
<keyword evidence="3" id="KW-1185">Reference proteome</keyword>
<dbReference type="UniPathway" id="UPA00556"/>
<dbReference type="GO" id="GO:0070395">
    <property type="term" value="P:lipoteichoic acid biosynthetic process"/>
    <property type="evidence" value="ECO:0007669"/>
    <property type="project" value="UniProtKB-UniRule"/>
</dbReference>
<dbReference type="InterPro" id="IPR006998">
    <property type="entry name" value="DltD"/>
</dbReference>